<comment type="caution">
    <text evidence="2">The sequence shown here is derived from an EMBL/GenBank/DDBJ whole genome shotgun (WGS) entry which is preliminary data.</text>
</comment>
<name>A0A9W5S2L7_9BACL</name>
<evidence type="ECO:0000313" key="2">
    <source>
        <dbReference type="EMBL" id="EXX91442.1"/>
    </source>
</evidence>
<keyword evidence="1" id="KW-0812">Transmembrane</keyword>
<feature type="transmembrane region" description="Helical" evidence="1">
    <location>
        <begin position="89"/>
        <end position="107"/>
    </location>
</feature>
<dbReference type="RefSeq" id="WP_144353513.1">
    <property type="nucleotide sequence ID" value="NZ_KK082268.1"/>
</dbReference>
<accession>A0A9W5S2L7</accession>
<gene>
    <name evidence="2" type="ORF">BG53_11485</name>
</gene>
<reference evidence="2 3" key="1">
    <citation type="submission" date="2014-02" db="EMBL/GenBank/DDBJ databases">
        <title>Genome sequence of Paenibacillus darwinianus reveals adaptive mechanisms for survival in Antarctic soils.</title>
        <authorList>
            <person name="Dsouza M."/>
            <person name="Taylor M.W."/>
            <person name="Turner S.J."/>
            <person name="Aislabie J."/>
        </authorList>
    </citation>
    <scope>NUCLEOTIDE SEQUENCE [LARGE SCALE GENOMIC DNA]</scope>
    <source>
        <strain evidence="2 3">CE1</strain>
    </source>
</reference>
<dbReference type="AlphaFoldDB" id="A0A9W5S2L7"/>
<sequence length="138" mass="15559">MIQLQLPRIAAGIVWCIFLFIGTATASFDDLLAYNQIRFTIDANPDWSELLIVTDLFASRSMLLQKLGHVSGFFILSFILSLGSRNKYGLFFSLGFAVATEILQLYFSRDGRIIDMFIDASGIWAAYFLSRSLWPNNG</sequence>
<evidence type="ECO:0000256" key="1">
    <source>
        <dbReference type="SAM" id="Phobius"/>
    </source>
</evidence>
<keyword evidence="3" id="KW-1185">Reference proteome</keyword>
<keyword evidence="1" id="KW-0472">Membrane</keyword>
<dbReference type="OrthoDB" id="2659829at2"/>
<dbReference type="Proteomes" id="UP000053750">
    <property type="component" value="Unassembled WGS sequence"/>
</dbReference>
<keyword evidence="1" id="KW-1133">Transmembrane helix</keyword>
<dbReference type="EMBL" id="JFHU01000031">
    <property type="protein sequence ID" value="EXX91442.1"/>
    <property type="molecule type" value="Genomic_DNA"/>
</dbReference>
<evidence type="ECO:0000313" key="3">
    <source>
        <dbReference type="Proteomes" id="UP000053750"/>
    </source>
</evidence>
<protein>
    <submittedName>
        <fullName evidence="2">Membrane protein</fullName>
    </submittedName>
</protein>
<proteinExistence type="predicted"/>
<dbReference type="NCBIfam" id="NF037970">
    <property type="entry name" value="vanZ_1"/>
    <property type="match status" value="1"/>
</dbReference>
<feature type="transmembrane region" description="Helical" evidence="1">
    <location>
        <begin position="63"/>
        <end position="82"/>
    </location>
</feature>
<organism evidence="2 3">
    <name type="scientific">Paenibacillus darwinianus</name>
    <dbReference type="NCBI Taxonomy" id="1380763"/>
    <lineage>
        <taxon>Bacteria</taxon>
        <taxon>Bacillati</taxon>
        <taxon>Bacillota</taxon>
        <taxon>Bacilli</taxon>
        <taxon>Bacillales</taxon>
        <taxon>Paenibacillaceae</taxon>
        <taxon>Paenibacillus</taxon>
    </lineage>
</organism>